<dbReference type="EMBL" id="VFLP01000048">
    <property type="protein sequence ID" value="TRX91145.1"/>
    <property type="molecule type" value="Genomic_DNA"/>
</dbReference>
<feature type="region of interest" description="Disordered" evidence="2">
    <location>
        <begin position="58"/>
        <end position="77"/>
    </location>
</feature>
<proteinExistence type="predicted"/>
<dbReference type="OrthoDB" id="4770514at2759"/>
<dbReference type="AlphaFoldDB" id="A0A553HT72"/>
<evidence type="ECO:0000313" key="4">
    <source>
        <dbReference type="Proteomes" id="UP000319160"/>
    </source>
</evidence>
<reference evidence="4" key="1">
    <citation type="submission" date="2019-06" db="EMBL/GenBank/DDBJ databases">
        <title>Draft genome sequence of the griseofulvin-producing fungus Xylaria cubensis strain G536.</title>
        <authorList>
            <person name="Mead M.E."/>
            <person name="Raja H.A."/>
            <person name="Steenwyk J.L."/>
            <person name="Knowles S.L."/>
            <person name="Oberlies N.H."/>
            <person name="Rokas A."/>
        </authorList>
    </citation>
    <scope>NUCLEOTIDE SEQUENCE [LARGE SCALE GENOMIC DNA]</scope>
    <source>
        <strain evidence="4">G536</strain>
    </source>
</reference>
<evidence type="ECO:0000313" key="3">
    <source>
        <dbReference type="EMBL" id="TRX91145.1"/>
    </source>
</evidence>
<protein>
    <submittedName>
        <fullName evidence="3">Uncharacterized protein</fullName>
    </submittedName>
</protein>
<keyword evidence="1" id="KW-0175">Coiled coil</keyword>
<gene>
    <name evidence="3" type="ORF">FHL15_007933</name>
</gene>
<accession>A0A553HT72</accession>
<dbReference type="Proteomes" id="UP000319160">
    <property type="component" value="Unassembled WGS sequence"/>
</dbReference>
<name>A0A553HT72_9PEZI</name>
<sequence length="197" mass="22492">MATLERKASESSIKSTDSKSSMDSFVIKLNLIANDDFVAWCQTLKMDNGKSLFDQRKEISHNNKKRPGNDRGITPWTNDMEQDYAAYKKESENIATKKKEFEKAQSDVDNYKKKYGTDPKILRPLLEKSLKKAQEWCDAGVEGYLKRIAFMKKFENIFNKSSTRGHIQQAENNLESARAARNEAQALQTGIDKLLSV</sequence>
<organism evidence="3 4">
    <name type="scientific">Xylaria flabelliformis</name>
    <dbReference type="NCBI Taxonomy" id="2512241"/>
    <lineage>
        <taxon>Eukaryota</taxon>
        <taxon>Fungi</taxon>
        <taxon>Dikarya</taxon>
        <taxon>Ascomycota</taxon>
        <taxon>Pezizomycotina</taxon>
        <taxon>Sordariomycetes</taxon>
        <taxon>Xylariomycetidae</taxon>
        <taxon>Xylariales</taxon>
        <taxon>Xylariaceae</taxon>
        <taxon>Xylaria</taxon>
    </lineage>
</organism>
<comment type="caution">
    <text evidence="3">The sequence shown here is derived from an EMBL/GenBank/DDBJ whole genome shotgun (WGS) entry which is preliminary data.</text>
</comment>
<evidence type="ECO:0000256" key="1">
    <source>
        <dbReference type="SAM" id="Coils"/>
    </source>
</evidence>
<feature type="coiled-coil region" evidence="1">
    <location>
        <begin position="87"/>
        <end position="114"/>
    </location>
</feature>
<keyword evidence="4" id="KW-1185">Reference proteome</keyword>
<evidence type="ECO:0000256" key="2">
    <source>
        <dbReference type="SAM" id="MobiDB-lite"/>
    </source>
</evidence>
<feature type="coiled-coil region" evidence="1">
    <location>
        <begin position="160"/>
        <end position="187"/>
    </location>
</feature>